<dbReference type="AlphaFoldDB" id="A0A147EU32"/>
<keyword evidence="1" id="KW-1133">Transmembrane helix</keyword>
<feature type="transmembrane region" description="Helical" evidence="1">
    <location>
        <begin position="47"/>
        <end position="71"/>
    </location>
</feature>
<gene>
    <name evidence="2" type="ORF">NS220_15170</name>
</gene>
<dbReference type="InterPro" id="IPR025333">
    <property type="entry name" value="DUF4239"/>
</dbReference>
<protein>
    <recommendedName>
        <fullName evidence="4">DUF4239 domain-containing protein</fullName>
    </recommendedName>
</protein>
<sequence>MWLYDFPMPVGLPLFIVFVVGLSCGILLVLRKWVFRVAPQGEEWDRVLSYAVGAYGVFYGVTLALIAAAAYGNFTEVDGIVLEESSSLASLYRTATLLPEPQQDELQAQIVQYTRAVIDEDWPEQRQLRLPSESDANITGMQKAIDAVQPASAVEVVYVQEALEQFRQLVHDRRDRIALTHLALPGVLWIVLGVGAVLNAVLIGLIEVRNLRIHLLMSGMLALFVALLLYAIAGFDHAYAGPIAVSPEYFQDLLDGLFTNEP</sequence>
<feature type="transmembrane region" description="Helical" evidence="1">
    <location>
        <begin position="213"/>
        <end position="233"/>
    </location>
</feature>
<name>A0A147EU32_MICTE</name>
<proteinExistence type="predicted"/>
<feature type="transmembrane region" description="Helical" evidence="1">
    <location>
        <begin position="12"/>
        <end position="35"/>
    </location>
</feature>
<feature type="transmembrane region" description="Helical" evidence="1">
    <location>
        <begin position="186"/>
        <end position="206"/>
    </location>
</feature>
<reference evidence="2 3" key="1">
    <citation type="journal article" date="2016" name="Front. Microbiol.">
        <title>Genomic Resource of Rice Seed Associated Bacteria.</title>
        <authorList>
            <person name="Midha S."/>
            <person name="Bansal K."/>
            <person name="Sharma S."/>
            <person name="Kumar N."/>
            <person name="Patil P.P."/>
            <person name="Chaudhry V."/>
            <person name="Patil P.B."/>
        </authorList>
    </citation>
    <scope>NUCLEOTIDE SEQUENCE [LARGE SCALE GENOMIC DNA]</scope>
    <source>
        <strain evidence="2 3">NS220</strain>
    </source>
</reference>
<evidence type="ECO:0000313" key="3">
    <source>
        <dbReference type="Proteomes" id="UP000075025"/>
    </source>
</evidence>
<dbReference type="Proteomes" id="UP000075025">
    <property type="component" value="Unassembled WGS sequence"/>
</dbReference>
<accession>A0A147EU32</accession>
<dbReference type="PATRIC" id="fig|2033.6.peg.546"/>
<keyword evidence="1" id="KW-0812">Transmembrane</keyword>
<dbReference type="OrthoDB" id="940913at2"/>
<evidence type="ECO:0008006" key="4">
    <source>
        <dbReference type="Google" id="ProtNLM"/>
    </source>
</evidence>
<evidence type="ECO:0000256" key="1">
    <source>
        <dbReference type="SAM" id="Phobius"/>
    </source>
</evidence>
<evidence type="ECO:0000313" key="2">
    <source>
        <dbReference type="EMBL" id="KTR90515.1"/>
    </source>
</evidence>
<dbReference type="Pfam" id="PF14023">
    <property type="entry name" value="Bestrophin-like"/>
    <property type="match status" value="1"/>
</dbReference>
<dbReference type="RefSeq" id="WP_058624850.1">
    <property type="nucleotide sequence ID" value="NZ_LDRT01000122.1"/>
</dbReference>
<comment type="caution">
    <text evidence="2">The sequence shown here is derived from an EMBL/GenBank/DDBJ whole genome shotgun (WGS) entry which is preliminary data.</text>
</comment>
<organism evidence="2 3">
    <name type="scientific">Microbacterium testaceum</name>
    <name type="common">Aureobacterium testaceum</name>
    <name type="synonym">Brevibacterium testaceum</name>
    <dbReference type="NCBI Taxonomy" id="2033"/>
    <lineage>
        <taxon>Bacteria</taxon>
        <taxon>Bacillati</taxon>
        <taxon>Actinomycetota</taxon>
        <taxon>Actinomycetes</taxon>
        <taxon>Micrococcales</taxon>
        <taxon>Microbacteriaceae</taxon>
        <taxon>Microbacterium</taxon>
    </lineage>
</organism>
<keyword evidence="1" id="KW-0472">Membrane</keyword>
<dbReference type="EMBL" id="LDRT01000122">
    <property type="protein sequence ID" value="KTR90515.1"/>
    <property type="molecule type" value="Genomic_DNA"/>
</dbReference>